<dbReference type="Pfam" id="PF00188">
    <property type="entry name" value="CAP"/>
    <property type="match status" value="1"/>
</dbReference>
<dbReference type="InParanoid" id="A0A1Y1UJX5"/>
<feature type="compositionally biased region" description="Low complexity" evidence="1">
    <location>
        <begin position="115"/>
        <end position="129"/>
    </location>
</feature>
<evidence type="ECO:0000313" key="4">
    <source>
        <dbReference type="EMBL" id="ORX37827.1"/>
    </source>
</evidence>
<dbReference type="InterPro" id="IPR018244">
    <property type="entry name" value="Allrgn_V5/Tpx1_CS"/>
</dbReference>
<organism evidence="4 5">
    <name type="scientific">Kockovaella imperatae</name>
    <dbReference type="NCBI Taxonomy" id="4999"/>
    <lineage>
        <taxon>Eukaryota</taxon>
        <taxon>Fungi</taxon>
        <taxon>Dikarya</taxon>
        <taxon>Basidiomycota</taxon>
        <taxon>Agaricomycotina</taxon>
        <taxon>Tremellomycetes</taxon>
        <taxon>Tremellales</taxon>
        <taxon>Cuniculitremaceae</taxon>
        <taxon>Kockovaella</taxon>
    </lineage>
</organism>
<evidence type="ECO:0000259" key="3">
    <source>
        <dbReference type="SMART" id="SM00198"/>
    </source>
</evidence>
<keyword evidence="2" id="KW-0732">Signal</keyword>
<dbReference type="PROSITE" id="PS01009">
    <property type="entry name" value="CRISP_1"/>
    <property type="match status" value="1"/>
</dbReference>
<name>A0A1Y1UJX5_9TREE</name>
<dbReference type="EMBL" id="NBSH01000005">
    <property type="protein sequence ID" value="ORX37827.1"/>
    <property type="molecule type" value="Genomic_DNA"/>
</dbReference>
<dbReference type="PANTHER" id="PTHR10334">
    <property type="entry name" value="CYSTEINE-RICH SECRETORY PROTEIN-RELATED"/>
    <property type="match status" value="1"/>
</dbReference>
<evidence type="ECO:0000256" key="1">
    <source>
        <dbReference type="SAM" id="MobiDB-lite"/>
    </source>
</evidence>
<accession>A0A1Y1UJX5</accession>
<feature type="domain" description="SCP" evidence="3">
    <location>
        <begin position="151"/>
        <end position="286"/>
    </location>
</feature>
<dbReference type="Gene3D" id="3.40.33.10">
    <property type="entry name" value="CAP"/>
    <property type="match status" value="1"/>
</dbReference>
<dbReference type="PRINTS" id="PR00837">
    <property type="entry name" value="V5TPXLIKE"/>
</dbReference>
<dbReference type="GO" id="GO:0005576">
    <property type="term" value="C:extracellular region"/>
    <property type="evidence" value="ECO:0007669"/>
    <property type="project" value="InterPro"/>
</dbReference>
<protein>
    <submittedName>
        <fullName evidence="4">CAP domain-containing protein</fullName>
    </submittedName>
</protein>
<feature type="signal peptide" evidence="2">
    <location>
        <begin position="1"/>
        <end position="21"/>
    </location>
</feature>
<sequence length="300" mass="30739">MSRVTIKAFLTLAVFALPSIAIPVIDAHVEVPAKRVVKRGCGVRPSVSAASPVSSTAAQSSQIGANFVGFSGSVSHHAAASSTSFQVEQTAIEIHHPSSLAPPIPPPSPAPSPPSSSAEPSSTASSLPQPSSPGGGGGGSNGADDGSSGDAQIDQFLNLHNTFRAEYGAGKVTWNTTMAQFAADAANTCNYGHTGGPYGENIAAGVGGGYNITSAFDSWANEASLYNWNSPGYQESTGHFTQIVWKGTTQIGCAMASCADNTIFDNYGQNSLYVVCEYAAAGNIVGNNGEYFKLNVGIKI</sequence>
<feature type="region of interest" description="Disordered" evidence="1">
    <location>
        <begin position="97"/>
        <end position="151"/>
    </location>
</feature>
<evidence type="ECO:0000313" key="5">
    <source>
        <dbReference type="Proteomes" id="UP000193218"/>
    </source>
</evidence>
<dbReference type="InterPro" id="IPR014044">
    <property type="entry name" value="CAP_dom"/>
</dbReference>
<gene>
    <name evidence="4" type="ORF">BD324DRAFT_401941</name>
</gene>
<dbReference type="InterPro" id="IPR001283">
    <property type="entry name" value="CRISP-related"/>
</dbReference>
<dbReference type="InterPro" id="IPR035940">
    <property type="entry name" value="CAP_sf"/>
</dbReference>
<feature type="chain" id="PRO_5013344944" evidence="2">
    <location>
        <begin position="22"/>
        <end position="300"/>
    </location>
</feature>
<keyword evidence="5" id="KW-1185">Reference proteome</keyword>
<dbReference type="Proteomes" id="UP000193218">
    <property type="component" value="Unassembled WGS sequence"/>
</dbReference>
<dbReference type="RefSeq" id="XP_021871814.1">
    <property type="nucleotide sequence ID" value="XM_022012686.1"/>
</dbReference>
<comment type="caution">
    <text evidence="4">The sequence shown here is derived from an EMBL/GenBank/DDBJ whole genome shotgun (WGS) entry which is preliminary data.</text>
</comment>
<dbReference type="SUPFAM" id="SSF55797">
    <property type="entry name" value="PR-1-like"/>
    <property type="match status" value="1"/>
</dbReference>
<feature type="compositionally biased region" description="Pro residues" evidence="1">
    <location>
        <begin position="100"/>
        <end position="114"/>
    </location>
</feature>
<feature type="compositionally biased region" description="Low complexity" evidence="1">
    <location>
        <begin position="142"/>
        <end position="151"/>
    </location>
</feature>
<dbReference type="GeneID" id="33554494"/>
<dbReference type="STRING" id="4999.A0A1Y1UJX5"/>
<evidence type="ECO:0000256" key="2">
    <source>
        <dbReference type="SAM" id="SignalP"/>
    </source>
</evidence>
<reference evidence="4 5" key="1">
    <citation type="submission" date="2017-03" db="EMBL/GenBank/DDBJ databases">
        <title>Widespread Adenine N6-methylation of Active Genes in Fungi.</title>
        <authorList>
            <consortium name="DOE Joint Genome Institute"/>
            <person name="Mondo S.J."/>
            <person name="Dannebaum R.O."/>
            <person name="Kuo R.C."/>
            <person name="Louie K.B."/>
            <person name="Bewick A.J."/>
            <person name="Labutti K."/>
            <person name="Haridas S."/>
            <person name="Kuo A."/>
            <person name="Salamov A."/>
            <person name="Ahrendt S.R."/>
            <person name="Lau R."/>
            <person name="Bowen B.P."/>
            <person name="Lipzen A."/>
            <person name="Sullivan W."/>
            <person name="Andreopoulos W.B."/>
            <person name="Clum A."/>
            <person name="Lindquist E."/>
            <person name="Daum C."/>
            <person name="Northen T.R."/>
            <person name="Ramamoorthy G."/>
            <person name="Schmitz R.J."/>
            <person name="Gryganskyi A."/>
            <person name="Culley D."/>
            <person name="Magnuson J."/>
            <person name="James T.Y."/>
            <person name="O'Malley M.A."/>
            <person name="Stajich J.E."/>
            <person name="Spatafora J.W."/>
            <person name="Visel A."/>
            <person name="Grigoriev I.V."/>
        </authorList>
    </citation>
    <scope>NUCLEOTIDE SEQUENCE [LARGE SCALE GENOMIC DNA]</scope>
    <source>
        <strain evidence="4 5">NRRL Y-17943</strain>
    </source>
</reference>
<proteinExistence type="predicted"/>
<dbReference type="AlphaFoldDB" id="A0A1Y1UJX5"/>
<dbReference type="SMART" id="SM00198">
    <property type="entry name" value="SCP"/>
    <property type="match status" value="1"/>
</dbReference>
<dbReference type="OrthoDB" id="337038at2759"/>